<evidence type="ECO:0000313" key="6">
    <source>
        <dbReference type="Proteomes" id="UP000436088"/>
    </source>
</evidence>
<evidence type="ECO:0000256" key="2">
    <source>
        <dbReference type="ARBA" id="ARBA00009057"/>
    </source>
</evidence>
<accession>A0A6A2YRY8</accession>
<dbReference type="PROSITE" id="PS51514">
    <property type="entry name" value="BRX"/>
    <property type="match status" value="1"/>
</dbReference>
<keyword evidence="3" id="KW-0539">Nucleus</keyword>
<evidence type="ECO:0000259" key="4">
    <source>
        <dbReference type="PROSITE" id="PS51514"/>
    </source>
</evidence>
<evidence type="ECO:0000256" key="1">
    <source>
        <dbReference type="ARBA" id="ARBA00004123"/>
    </source>
</evidence>
<dbReference type="InterPro" id="IPR027988">
    <property type="entry name" value="BRX_N"/>
</dbReference>
<comment type="subcellular location">
    <subcellularLocation>
        <location evidence="1">Nucleus</location>
    </subcellularLocation>
</comment>
<dbReference type="PANTHER" id="PTHR46058:SF26">
    <property type="entry name" value="PROTEIN BREVIS RADIX-LIKE 1"/>
    <property type="match status" value="1"/>
</dbReference>
<comment type="caution">
    <text evidence="5">The sequence shown here is derived from an EMBL/GenBank/DDBJ whole genome shotgun (WGS) entry which is preliminary data.</text>
</comment>
<keyword evidence="6" id="KW-1185">Reference proteome</keyword>
<dbReference type="Pfam" id="PF08381">
    <property type="entry name" value="BRX"/>
    <property type="match status" value="1"/>
</dbReference>
<dbReference type="EMBL" id="VEPZ02001298">
    <property type="protein sequence ID" value="KAE8681842.1"/>
    <property type="molecule type" value="Genomic_DNA"/>
</dbReference>
<reference evidence="5" key="1">
    <citation type="submission" date="2019-09" db="EMBL/GenBank/DDBJ databases">
        <title>Draft genome information of white flower Hibiscus syriacus.</title>
        <authorList>
            <person name="Kim Y.-M."/>
        </authorList>
    </citation>
    <scope>NUCLEOTIDE SEQUENCE [LARGE SCALE GENOMIC DNA]</scope>
    <source>
        <strain evidence="5">YM2019G1</strain>
    </source>
</reference>
<evidence type="ECO:0000256" key="3">
    <source>
        <dbReference type="ARBA" id="ARBA00023242"/>
    </source>
</evidence>
<protein>
    <recommendedName>
        <fullName evidence="4">BRX domain-containing protein</fullName>
    </recommendedName>
</protein>
<dbReference type="GO" id="GO:0005634">
    <property type="term" value="C:nucleus"/>
    <property type="evidence" value="ECO:0007669"/>
    <property type="project" value="UniProtKB-SubCell"/>
</dbReference>
<dbReference type="Proteomes" id="UP000436088">
    <property type="component" value="Unassembled WGS sequence"/>
</dbReference>
<organism evidence="5 6">
    <name type="scientific">Hibiscus syriacus</name>
    <name type="common">Rose of Sharon</name>
    <dbReference type="NCBI Taxonomy" id="106335"/>
    <lineage>
        <taxon>Eukaryota</taxon>
        <taxon>Viridiplantae</taxon>
        <taxon>Streptophyta</taxon>
        <taxon>Embryophyta</taxon>
        <taxon>Tracheophyta</taxon>
        <taxon>Spermatophyta</taxon>
        <taxon>Magnoliopsida</taxon>
        <taxon>eudicotyledons</taxon>
        <taxon>Gunneridae</taxon>
        <taxon>Pentapetalae</taxon>
        <taxon>rosids</taxon>
        <taxon>malvids</taxon>
        <taxon>Malvales</taxon>
        <taxon>Malvaceae</taxon>
        <taxon>Malvoideae</taxon>
        <taxon>Hibiscus</taxon>
    </lineage>
</organism>
<proteinExistence type="inferred from homology"/>
<dbReference type="InterPro" id="IPR044532">
    <property type="entry name" value="BRX-like"/>
</dbReference>
<dbReference type="InterPro" id="IPR013591">
    <property type="entry name" value="Brevis_radix_dom"/>
</dbReference>
<dbReference type="Pfam" id="PF13713">
    <property type="entry name" value="BRX_N"/>
    <property type="match status" value="1"/>
</dbReference>
<dbReference type="AlphaFoldDB" id="A0A6A2YRY8"/>
<evidence type="ECO:0000313" key="5">
    <source>
        <dbReference type="EMBL" id="KAE8681842.1"/>
    </source>
</evidence>
<name>A0A6A2YRY8_HIBSY</name>
<gene>
    <name evidence="5" type="ORF">F3Y22_tig00111303pilonHSYRG00062</name>
</gene>
<dbReference type="PANTHER" id="PTHR46058">
    <property type="entry name" value="PROTEIN BREVIS RADIX-LIKE 1"/>
    <property type="match status" value="1"/>
</dbReference>
<comment type="similarity">
    <text evidence="2">Belongs to the BRX family.</text>
</comment>
<feature type="domain" description="BRX" evidence="4">
    <location>
        <begin position="163"/>
        <end position="200"/>
    </location>
</feature>
<sequence>MRAPRIRASKINVKAQEAMSLAAEEFAKSEAAKEVIKSLTAQLKDMAERLPPGVYETESIKPTFLPNGLEQNGVHCPDSNGLGHLRFDSIGGSFISFPTALDYAAINGHSNTRLLKGTTGWQEGNINLPEVIDERESGSFRESENSTKCRNSGLVANGGQAEADWIEQYEPEVYITIVALQDGTRDLKRVRFNQRRFGEH</sequence>